<dbReference type="RefSeq" id="WP_013017370.1">
    <property type="nucleotide sequence ID" value="NC_013947.1"/>
</dbReference>
<dbReference type="InterPro" id="IPR050428">
    <property type="entry name" value="TCS_sensor_his_kinase"/>
</dbReference>
<feature type="transmembrane region" description="Helical" evidence="12">
    <location>
        <begin position="6"/>
        <end position="28"/>
    </location>
</feature>
<evidence type="ECO:0000256" key="4">
    <source>
        <dbReference type="ARBA" id="ARBA00022553"/>
    </source>
</evidence>
<dbReference type="EC" id="2.7.13.3" evidence="3"/>
<sequence>MRARTTIAAGLVVAVALVAVGFLVVTLLRHNLVGSAELKAEFQAQTLADKLSTGTPPADLTLPDDDDELVQIVDANGKVVKASEELEDQVAVGDFAPQVSVPKDSETETDDGDDDDDDDADDYDDDRGDDEPGKVSPDIEYQTLTVPREDGRFRFAAVSVLTPDEKPLSVYSGVSLSTQDEAVNDVSRIMLMALPVLLIVVAAVTWLVTGRALRPVSAIRAEMAEITAGDLSRRVPEPAGRDEIFALARTTNQTLEALETAVAQQRRFIADASHELRSPLAILRAQLEVAGSHPELLDIDATLNDVVRLQSLATDLLLLARLDAGERPSHARLNLTELVREEVARRAATDRVPVHLSLAEGVEVLGVTGHLVRVLTNLLDNAQRHTDDAVAVSVRSEAGQAILSVEDDGDGIPEDKRESVFGRFTRLDDARSRDAGGAGLGLAIVRDVVTAHGGTIAVARAESGGARFVVRLPLAKSDSQ</sequence>
<dbReference type="InterPro" id="IPR004358">
    <property type="entry name" value="Sig_transdc_His_kin-like_C"/>
</dbReference>
<dbReference type="EMBL" id="CP001778">
    <property type="protein sequence ID" value="ADD41799.1"/>
    <property type="molecule type" value="Genomic_DNA"/>
</dbReference>
<dbReference type="HOGENOM" id="CLU_000445_89_6_11"/>
<evidence type="ECO:0000256" key="10">
    <source>
        <dbReference type="ARBA" id="ARBA00023136"/>
    </source>
</evidence>
<dbReference type="Pfam" id="PF00672">
    <property type="entry name" value="HAMP"/>
    <property type="match status" value="1"/>
</dbReference>
<dbReference type="STRING" id="446470.Snas_2105"/>
<dbReference type="SUPFAM" id="SSF158472">
    <property type="entry name" value="HAMP domain-like"/>
    <property type="match status" value="1"/>
</dbReference>
<dbReference type="InterPro" id="IPR005467">
    <property type="entry name" value="His_kinase_dom"/>
</dbReference>
<dbReference type="Gene3D" id="6.10.340.10">
    <property type="match status" value="1"/>
</dbReference>
<organism evidence="15 16">
    <name type="scientific">Stackebrandtia nassauensis (strain DSM 44728 / CIP 108903 / NRRL B-16338 / NBRC 102104 / LLR-40K-21)</name>
    <dbReference type="NCBI Taxonomy" id="446470"/>
    <lineage>
        <taxon>Bacteria</taxon>
        <taxon>Bacillati</taxon>
        <taxon>Actinomycetota</taxon>
        <taxon>Actinomycetes</taxon>
        <taxon>Glycomycetales</taxon>
        <taxon>Glycomycetaceae</taxon>
        <taxon>Stackebrandtia</taxon>
    </lineage>
</organism>
<accession>D3Q0R3</accession>
<evidence type="ECO:0000256" key="1">
    <source>
        <dbReference type="ARBA" id="ARBA00000085"/>
    </source>
</evidence>
<dbReference type="InterPro" id="IPR036890">
    <property type="entry name" value="HATPase_C_sf"/>
</dbReference>
<dbReference type="PANTHER" id="PTHR45436:SF5">
    <property type="entry name" value="SENSOR HISTIDINE KINASE TRCS"/>
    <property type="match status" value="1"/>
</dbReference>
<dbReference type="InterPro" id="IPR036097">
    <property type="entry name" value="HisK_dim/P_sf"/>
</dbReference>
<reference evidence="15 16" key="1">
    <citation type="journal article" date="2009" name="Stand. Genomic Sci.">
        <title>Complete genome sequence of Stackebrandtia nassauensis type strain (LLR-40K-21).</title>
        <authorList>
            <person name="Munk C."/>
            <person name="Lapidus A."/>
            <person name="Copeland A."/>
            <person name="Jando M."/>
            <person name="Mayilraj S."/>
            <person name="Glavina Del Rio T."/>
            <person name="Nolan M."/>
            <person name="Chen F."/>
            <person name="Lucas S."/>
            <person name="Tice H."/>
            <person name="Cheng J.F."/>
            <person name="Han C."/>
            <person name="Detter J.C."/>
            <person name="Bruce D."/>
            <person name="Goodwin L."/>
            <person name="Chain P."/>
            <person name="Pitluck S."/>
            <person name="Goker M."/>
            <person name="Ovchinikova G."/>
            <person name="Pati A."/>
            <person name="Ivanova N."/>
            <person name="Mavromatis K."/>
            <person name="Chen A."/>
            <person name="Palaniappan K."/>
            <person name="Land M."/>
            <person name="Hauser L."/>
            <person name="Chang Y.J."/>
            <person name="Jeffries C.D."/>
            <person name="Bristow J."/>
            <person name="Eisen J.A."/>
            <person name="Markowitz V."/>
            <person name="Hugenholtz P."/>
            <person name="Kyrpides N.C."/>
            <person name="Klenk H.P."/>
        </authorList>
    </citation>
    <scope>NUCLEOTIDE SEQUENCE [LARGE SCALE GENOMIC DNA]</scope>
    <source>
        <strain evidence="16">DSM 44728 / CIP 108903 / NRRL B-16338 / NBRC 102104 / LLR-40K-21</strain>
    </source>
</reference>
<comment type="subcellular location">
    <subcellularLocation>
        <location evidence="2">Cell membrane</location>
    </subcellularLocation>
</comment>
<keyword evidence="9" id="KW-0902">Two-component regulatory system</keyword>
<dbReference type="Gene3D" id="3.30.565.10">
    <property type="entry name" value="Histidine kinase-like ATPase, C-terminal domain"/>
    <property type="match status" value="1"/>
</dbReference>
<keyword evidence="16" id="KW-1185">Reference proteome</keyword>
<dbReference type="InterPro" id="IPR003594">
    <property type="entry name" value="HATPase_dom"/>
</dbReference>
<dbReference type="Proteomes" id="UP000000844">
    <property type="component" value="Chromosome"/>
</dbReference>
<proteinExistence type="predicted"/>
<evidence type="ECO:0000313" key="16">
    <source>
        <dbReference type="Proteomes" id="UP000000844"/>
    </source>
</evidence>
<feature type="compositionally biased region" description="Acidic residues" evidence="11">
    <location>
        <begin position="107"/>
        <end position="129"/>
    </location>
</feature>
<evidence type="ECO:0000256" key="9">
    <source>
        <dbReference type="ARBA" id="ARBA00023012"/>
    </source>
</evidence>
<feature type="transmembrane region" description="Helical" evidence="12">
    <location>
        <begin position="189"/>
        <end position="208"/>
    </location>
</feature>
<dbReference type="KEGG" id="sna:Snas_2105"/>
<keyword evidence="6 12" id="KW-0812">Transmembrane</keyword>
<evidence type="ECO:0000256" key="6">
    <source>
        <dbReference type="ARBA" id="ARBA00022692"/>
    </source>
</evidence>
<keyword evidence="4" id="KW-0597">Phosphoprotein</keyword>
<dbReference type="Pfam" id="PF02518">
    <property type="entry name" value="HATPase_c"/>
    <property type="match status" value="1"/>
</dbReference>
<evidence type="ECO:0000259" key="14">
    <source>
        <dbReference type="PROSITE" id="PS50885"/>
    </source>
</evidence>
<feature type="region of interest" description="Disordered" evidence="11">
    <location>
        <begin position="91"/>
        <end position="137"/>
    </location>
</feature>
<dbReference type="PROSITE" id="PS50109">
    <property type="entry name" value="HIS_KIN"/>
    <property type="match status" value="1"/>
</dbReference>
<evidence type="ECO:0000256" key="7">
    <source>
        <dbReference type="ARBA" id="ARBA00022777"/>
    </source>
</evidence>
<evidence type="ECO:0000313" key="15">
    <source>
        <dbReference type="EMBL" id="ADD41799.1"/>
    </source>
</evidence>
<dbReference type="InterPro" id="IPR003660">
    <property type="entry name" value="HAMP_dom"/>
</dbReference>
<evidence type="ECO:0000256" key="11">
    <source>
        <dbReference type="SAM" id="MobiDB-lite"/>
    </source>
</evidence>
<dbReference type="CDD" id="cd00082">
    <property type="entry name" value="HisKA"/>
    <property type="match status" value="1"/>
</dbReference>
<dbReference type="FunFam" id="3.30.565.10:FF:000006">
    <property type="entry name" value="Sensor histidine kinase WalK"/>
    <property type="match status" value="1"/>
</dbReference>
<dbReference type="Pfam" id="PF00512">
    <property type="entry name" value="HisKA"/>
    <property type="match status" value="1"/>
</dbReference>
<evidence type="ECO:0000259" key="13">
    <source>
        <dbReference type="PROSITE" id="PS50109"/>
    </source>
</evidence>
<dbReference type="SUPFAM" id="SSF47384">
    <property type="entry name" value="Homodimeric domain of signal transducing histidine kinase"/>
    <property type="match status" value="1"/>
</dbReference>
<dbReference type="PANTHER" id="PTHR45436">
    <property type="entry name" value="SENSOR HISTIDINE KINASE YKOH"/>
    <property type="match status" value="1"/>
</dbReference>
<keyword evidence="8 12" id="KW-1133">Transmembrane helix</keyword>
<keyword evidence="5" id="KW-0808">Transferase</keyword>
<comment type="catalytic activity">
    <reaction evidence="1">
        <text>ATP + protein L-histidine = ADP + protein N-phospho-L-histidine.</text>
        <dbReference type="EC" id="2.7.13.3"/>
    </reaction>
</comment>
<dbReference type="CDD" id="cd06225">
    <property type="entry name" value="HAMP"/>
    <property type="match status" value="1"/>
</dbReference>
<evidence type="ECO:0000256" key="2">
    <source>
        <dbReference type="ARBA" id="ARBA00004236"/>
    </source>
</evidence>
<evidence type="ECO:0000256" key="12">
    <source>
        <dbReference type="SAM" id="Phobius"/>
    </source>
</evidence>
<keyword evidence="10 12" id="KW-0472">Membrane</keyword>
<dbReference type="PRINTS" id="PR00344">
    <property type="entry name" value="BCTRLSENSOR"/>
</dbReference>
<name>D3Q0R3_STANL</name>
<dbReference type="eggNOG" id="COG2205">
    <property type="taxonomic scope" value="Bacteria"/>
</dbReference>
<protein>
    <recommendedName>
        <fullName evidence="3">histidine kinase</fullName>
        <ecNumber evidence="3">2.7.13.3</ecNumber>
    </recommendedName>
</protein>
<dbReference type="AlphaFoldDB" id="D3Q0R3"/>
<gene>
    <name evidence="15" type="ordered locus">Snas_2105</name>
</gene>
<dbReference type="SMART" id="SM00304">
    <property type="entry name" value="HAMP"/>
    <property type="match status" value="1"/>
</dbReference>
<dbReference type="GO" id="GO:0000155">
    <property type="term" value="F:phosphorelay sensor kinase activity"/>
    <property type="evidence" value="ECO:0007669"/>
    <property type="project" value="InterPro"/>
</dbReference>
<dbReference type="GO" id="GO:0005886">
    <property type="term" value="C:plasma membrane"/>
    <property type="evidence" value="ECO:0007669"/>
    <property type="project" value="UniProtKB-SubCell"/>
</dbReference>
<evidence type="ECO:0000256" key="5">
    <source>
        <dbReference type="ARBA" id="ARBA00022679"/>
    </source>
</evidence>
<dbReference type="Gene3D" id="1.10.287.130">
    <property type="match status" value="1"/>
</dbReference>
<feature type="domain" description="HAMP" evidence="14">
    <location>
        <begin position="210"/>
        <end position="263"/>
    </location>
</feature>
<dbReference type="SUPFAM" id="SSF55874">
    <property type="entry name" value="ATPase domain of HSP90 chaperone/DNA topoisomerase II/histidine kinase"/>
    <property type="match status" value="1"/>
</dbReference>
<dbReference type="InterPro" id="IPR003661">
    <property type="entry name" value="HisK_dim/P_dom"/>
</dbReference>
<feature type="domain" description="Histidine kinase" evidence="13">
    <location>
        <begin position="271"/>
        <end position="476"/>
    </location>
</feature>
<dbReference type="PROSITE" id="PS50885">
    <property type="entry name" value="HAMP"/>
    <property type="match status" value="1"/>
</dbReference>
<dbReference type="SMART" id="SM00387">
    <property type="entry name" value="HATPase_c"/>
    <property type="match status" value="1"/>
</dbReference>
<keyword evidence="7 15" id="KW-0418">Kinase</keyword>
<dbReference type="SMART" id="SM00388">
    <property type="entry name" value="HisKA"/>
    <property type="match status" value="1"/>
</dbReference>
<evidence type="ECO:0000256" key="3">
    <source>
        <dbReference type="ARBA" id="ARBA00012438"/>
    </source>
</evidence>
<evidence type="ECO:0000256" key="8">
    <source>
        <dbReference type="ARBA" id="ARBA00022989"/>
    </source>
</evidence>